<feature type="region of interest" description="Disordered" evidence="1">
    <location>
        <begin position="626"/>
        <end position="650"/>
    </location>
</feature>
<dbReference type="EMBL" id="WJXA01000002">
    <property type="protein sequence ID" value="KAF7150907.1"/>
    <property type="molecule type" value="Genomic_DNA"/>
</dbReference>
<dbReference type="OrthoDB" id="1751855at2759"/>
<feature type="compositionally biased region" description="Acidic residues" evidence="1">
    <location>
        <begin position="627"/>
        <end position="640"/>
    </location>
</feature>
<proteinExistence type="predicted"/>
<dbReference type="AlphaFoldDB" id="A0A834HBB7"/>
<feature type="region of interest" description="Disordered" evidence="1">
    <location>
        <begin position="335"/>
        <end position="356"/>
    </location>
</feature>
<evidence type="ECO:0000313" key="3">
    <source>
        <dbReference type="Proteomes" id="UP000626092"/>
    </source>
</evidence>
<keyword evidence="3" id="KW-1185">Reference proteome</keyword>
<feature type="compositionally biased region" description="Polar residues" evidence="1">
    <location>
        <begin position="575"/>
        <end position="584"/>
    </location>
</feature>
<dbReference type="Proteomes" id="UP000626092">
    <property type="component" value="Unassembled WGS sequence"/>
</dbReference>
<organism evidence="2 3">
    <name type="scientific">Rhododendron simsii</name>
    <name type="common">Sims's rhododendron</name>
    <dbReference type="NCBI Taxonomy" id="118357"/>
    <lineage>
        <taxon>Eukaryota</taxon>
        <taxon>Viridiplantae</taxon>
        <taxon>Streptophyta</taxon>
        <taxon>Embryophyta</taxon>
        <taxon>Tracheophyta</taxon>
        <taxon>Spermatophyta</taxon>
        <taxon>Magnoliopsida</taxon>
        <taxon>eudicotyledons</taxon>
        <taxon>Gunneridae</taxon>
        <taxon>Pentapetalae</taxon>
        <taxon>asterids</taxon>
        <taxon>Ericales</taxon>
        <taxon>Ericaceae</taxon>
        <taxon>Ericoideae</taxon>
        <taxon>Rhodoreae</taxon>
        <taxon>Rhododendron</taxon>
    </lineage>
</organism>
<protein>
    <submittedName>
        <fullName evidence="2">Uncharacterized protein</fullName>
    </submittedName>
</protein>
<feature type="compositionally biased region" description="Basic and acidic residues" evidence="1">
    <location>
        <begin position="338"/>
        <end position="348"/>
    </location>
</feature>
<reference evidence="2" key="1">
    <citation type="submission" date="2019-11" db="EMBL/GenBank/DDBJ databases">
        <authorList>
            <person name="Liu Y."/>
            <person name="Hou J."/>
            <person name="Li T.-Q."/>
            <person name="Guan C.-H."/>
            <person name="Wu X."/>
            <person name="Wu H.-Z."/>
            <person name="Ling F."/>
            <person name="Zhang R."/>
            <person name="Shi X.-G."/>
            <person name="Ren J.-P."/>
            <person name="Chen E.-F."/>
            <person name="Sun J.-M."/>
        </authorList>
    </citation>
    <scope>NUCLEOTIDE SEQUENCE</scope>
    <source>
        <strain evidence="2">Adult_tree_wgs_1</strain>
        <tissue evidence="2">Leaves</tissue>
    </source>
</reference>
<evidence type="ECO:0000256" key="1">
    <source>
        <dbReference type="SAM" id="MobiDB-lite"/>
    </source>
</evidence>
<evidence type="ECO:0000313" key="2">
    <source>
        <dbReference type="EMBL" id="KAF7150907.1"/>
    </source>
</evidence>
<feature type="region of interest" description="Disordered" evidence="1">
    <location>
        <begin position="573"/>
        <end position="604"/>
    </location>
</feature>
<accession>A0A834HBB7</accession>
<gene>
    <name evidence="2" type="ORF">RHSIM_Rhsim02G0247600</name>
</gene>
<sequence length="650" mass="73088">MSENCQGNGSGILVDVQSLSRQLAQVLSNPEDEAAQELITLMRRVVTPPSTIDVDANGVVHEQVRYSDMPKQAPPQVYSNPAFESSVYVHGRPVMESNTFRPTVRATSFYQNIPSAYEVGNSSGYGQNGYSNSGQTIQHGFTRTHVLNNDQHAAQNVSNNGPYAHYVTQALPSNGNGTYYQDVEGDMEIDVAQVIGKTPIICDTLVKTEKPMNMLSSQPNRRGGQANYRQYSFDLTQTDQIFDELLKQKFIVLSPGHILPSDKEKKGKEYCKWHNSFRHNTNNCVTFCNCVQDLIQKGLLQYAKGDKDPMSIESDPFPKVEINMVNANLAKRLGSTVERQKQGEGDRMETDEESAKSQSLRFPNDYLCIRCGREIKYGEAIIAEKEQKCAFSKSGLRFNTMGGNDLQIYVGAKLIYEGIDPGLFNRIESEHCYGPDDGPFLFRGHPVVPARPGVPSSQELEAVGYQFPSRGRYSNYRGAGSRRGMGPRGRGPYGYGGHQPRMVMPPNNDHENWSTLSHPKFPAEGWYTKVSTSQKRRLQRKFAARMYNDPWDHVFEHKEKVEPHKVPNMVWTRGQEGTSGQKQNVSEHEVQDTTTASSKSIVLPKGRKELKQSLKKKMEEFQKLMEADDDDLLNEESEQEDLIKDTTPSP</sequence>
<comment type="caution">
    <text evidence="2">The sequence shown here is derived from an EMBL/GenBank/DDBJ whole genome shotgun (WGS) entry which is preliminary data.</text>
</comment>
<name>A0A834HBB7_RHOSS</name>